<evidence type="ECO:0000256" key="3">
    <source>
        <dbReference type="ARBA" id="ARBA00022692"/>
    </source>
</evidence>
<evidence type="ECO:0000256" key="2">
    <source>
        <dbReference type="ARBA" id="ARBA00022475"/>
    </source>
</evidence>
<evidence type="ECO:0000313" key="7">
    <source>
        <dbReference type="Proteomes" id="UP000015523"/>
    </source>
</evidence>
<evidence type="ECO:0000256" key="1">
    <source>
        <dbReference type="ARBA" id="ARBA00004651"/>
    </source>
</evidence>
<accession>T0ITL2</accession>
<keyword evidence="7" id="KW-1185">Reference proteome</keyword>
<comment type="caution">
    <text evidence="6">The sequence shown here is derived from an EMBL/GenBank/DDBJ whole genome shotgun (WGS) entry which is preliminary data.</text>
</comment>
<evidence type="ECO:0000256" key="5">
    <source>
        <dbReference type="ARBA" id="ARBA00023136"/>
    </source>
</evidence>
<keyword evidence="3" id="KW-0812">Transmembrane</keyword>
<evidence type="ECO:0008006" key="8">
    <source>
        <dbReference type="Google" id="ProtNLM"/>
    </source>
</evidence>
<dbReference type="PANTHER" id="PTHR30086:SF20">
    <property type="entry name" value="ARGININE EXPORTER PROTEIN ARGO-RELATED"/>
    <property type="match status" value="1"/>
</dbReference>
<dbReference type="GO" id="GO:0015171">
    <property type="term" value="F:amino acid transmembrane transporter activity"/>
    <property type="evidence" value="ECO:0007669"/>
    <property type="project" value="TreeGrafter"/>
</dbReference>
<dbReference type="Proteomes" id="UP000015523">
    <property type="component" value="Unassembled WGS sequence"/>
</dbReference>
<protein>
    <recommendedName>
        <fullName evidence="8">Lysine transporter LysE</fullName>
    </recommendedName>
</protein>
<dbReference type="AlphaFoldDB" id="T0ITL2"/>
<keyword evidence="4" id="KW-1133">Transmembrane helix</keyword>
<sequence>MLADSLVPFLATAVMPTVTPGLDTAMVIQSVATYGARQGHCTAVGIAIGCLCRGATAAFRLSAMLARWPLAFDLLRAIGALYIGWLGVGLLRNPRQTFDAYVAGRAASARAGDALRTGFLTNILNPKVGLFYLMLLLSSSRAPETNSTPWHLRASTS</sequence>
<dbReference type="eggNOG" id="COG1280">
    <property type="taxonomic scope" value="Bacteria"/>
</dbReference>
<keyword evidence="5" id="KW-0472">Membrane</keyword>
<evidence type="ECO:0000256" key="4">
    <source>
        <dbReference type="ARBA" id="ARBA00022989"/>
    </source>
</evidence>
<dbReference type="GO" id="GO:0005886">
    <property type="term" value="C:plasma membrane"/>
    <property type="evidence" value="ECO:0007669"/>
    <property type="project" value="UniProtKB-SubCell"/>
</dbReference>
<organism evidence="6 7">
    <name type="scientific">Sphingobium ummariense RL-3</name>
    <dbReference type="NCBI Taxonomy" id="1346791"/>
    <lineage>
        <taxon>Bacteria</taxon>
        <taxon>Pseudomonadati</taxon>
        <taxon>Pseudomonadota</taxon>
        <taxon>Alphaproteobacteria</taxon>
        <taxon>Sphingomonadales</taxon>
        <taxon>Sphingomonadaceae</taxon>
        <taxon>Sphingobium</taxon>
    </lineage>
</organism>
<name>T0ITL2_9SPHN</name>
<comment type="subcellular location">
    <subcellularLocation>
        <location evidence="1">Cell membrane</location>
        <topology evidence="1">Multi-pass membrane protein</topology>
    </subcellularLocation>
</comment>
<reference evidence="6 7" key="1">
    <citation type="journal article" date="2013" name="Genome Announc.">
        <title>Draft Genome Sequence of Sphingobium ummariense Strain RL-3, a Hexachlorocyclohexane-Degrading Bacterium.</title>
        <authorList>
            <person name="Kohli P."/>
            <person name="Dua A."/>
            <person name="Sangwan N."/>
            <person name="Oldach P."/>
            <person name="Khurana J.P."/>
            <person name="Lal R."/>
        </authorList>
    </citation>
    <scope>NUCLEOTIDE SEQUENCE [LARGE SCALE GENOMIC DNA]</scope>
    <source>
        <strain evidence="6 7">RL-3</strain>
    </source>
</reference>
<dbReference type="InterPro" id="IPR001123">
    <property type="entry name" value="LeuE-type"/>
</dbReference>
<gene>
    <name evidence="6" type="ORF">M529_11030</name>
</gene>
<dbReference type="Pfam" id="PF01810">
    <property type="entry name" value="LysE"/>
    <property type="match status" value="1"/>
</dbReference>
<evidence type="ECO:0000313" key="6">
    <source>
        <dbReference type="EMBL" id="EQB32150.1"/>
    </source>
</evidence>
<dbReference type="PANTHER" id="PTHR30086">
    <property type="entry name" value="ARGININE EXPORTER PROTEIN ARGO"/>
    <property type="match status" value="1"/>
</dbReference>
<dbReference type="EMBL" id="AUWY01000075">
    <property type="protein sequence ID" value="EQB32150.1"/>
    <property type="molecule type" value="Genomic_DNA"/>
</dbReference>
<proteinExistence type="predicted"/>
<dbReference type="STRING" id="1346791.M529_11030"/>
<keyword evidence="2" id="KW-1003">Cell membrane</keyword>